<feature type="transmembrane region" description="Helical" evidence="6">
    <location>
        <begin position="233"/>
        <end position="260"/>
    </location>
</feature>
<feature type="transmembrane region" description="Helical" evidence="6">
    <location>
        <begin position="26"/>
        <end position="48"/>
    </location>
</feature>
<reference evidence="9" key="1">
    <citation type="journal article" date="2019" name="Int. J. Syst. Evol. Microbiol.">
        <title>The Global Catalogue of Microorganisms (GCM) 10K type strain sequencing project: providing services to taxonomists for standard genome sequencing and annotation.</title>
        <authorList>
            <consortium name="The Broad Institute Genomics Platform"/>
            <consortium name="The Broad Institute Genome Sequencing Center for Infectious Disease"/>
            <person name="Wu L."/>
            <person name="Ma J."/>
        </authorList>
    </citation>
    <scope>NUCLEOTIDE SEQUENCE [LARGE SCALE GENOMIC DNA]</scope>
    <source>
        <strain evidence="9">CGMCC 1.13681</strain>
    </source>
</reference>
<name>A0ABW2GII2_9ACTN</name>
<feature type="transmembrane region" description="Helical" evidence="6">
    <location>
        <begin position="420"/>
        <end position="441"/>
    </location>
</feature>
<proteinExistence type="predicted"/>
<dbReference type="RefSeq" id="WP_386414464.1">
    <property type="nucleotide sequence ID" value="NZ_JBHSZO010000016.1"/>
</dbReference>
<accession>A0ABW2GII2</accession>
<evidence type="ECO:0000313" key="8">
    <source>
        <dbReference type="EMBL" id="MFC7218976.1"/>
    </source>
</evidence>
<comment type="caution">
    <text evidence="8">The sequence shown here is derived from an EMBL/GenBank/DDBJ whole genome shotgun (WGS) entry which is preliminary data.</text>
</comment>
<evidence type="ECO:0000256" key="3">
    <source>
        <dbReference type="ARBA" id="ARBA00022692"/>
    </source>
</evidence>
<comment type="subcellular location">
    <subcellularLocation>
        <location evidence="1">Cell membrane</location>
        <topology evidence="1">Multi-pass membrane protein</topology>
    </subcellularLocation>
</comment>
<evidence type="ECO:0000256" key="6">
    <source>
        <dbReference type="SAM" id="Phobius"/>
    </source>
</evidence>
<sequence>MNLTSDAKLARMLLYGGSRAERLRPALTAAGTLPATVAALGAVTVASISGRHPYTNDLLGDPGLRPGVVTALLLLLVPALAFLGQCTRIGAVRRDSRLAGLRLAGATPWQVRRIAALESGGAALAGSVAGLAVFLGLWAWAEAAEPANRRLTWPTDIPLPWLPLVAVTLAVPVLAAAATAFALRRVIAEPLTVTRRDVTRPIIQRALLWAAPPVLIVGGFGVAQLAVRDGQRSLVLLATLVIGLIAVGLMLSTGAIALLISRCLAGRTKRPALLIAAARLGQDPWAGARTHGTLLLAAFIGTGFAAMWQNMLVDIHHASYGSSASFYIGGFRLTAVAIGTGLLVTAGGLAVGSAESLLTRRRQLAAQYAAGVPYRVLRRAVLLEALLPVVPAVLLASAAGFAVGTRWTPADDSVPLLRPALATLIVLTAAATAAAATLPLLKRTLHPGELRYE</sequence>
<keyword evidence="5 6" id="KW-0472">Membrane</keyword>
<organism evidence="8 9">
    <name type="scientific">Streptomyces polyrhachis</name>
    <dbReference type="NCBI Taxonomy" id="1282885"/>
    <lineage>
        <taxon>Bacteria</taxon>
        <taxon>Bacillati</taxon>
        <taxon>Actinomycetota</taxon>
        <taxon>Actinomycetes</taxon>
        <taxon>Kitasatosporales</taxon>
        <taxon>Streptomycetaceae</taxon>
        <taxon>Streptomyces</taxon>
    </lineage>
</organism>
<keyword evidence="2" id="KW-1003">Cell membrane</keyword>
<feature type="domain" description="ABC3 transporter permease C-terminal" evidence="7">
    <location>
        <begin position="71"/>
        <end position="188"/>
    </location>
</feature>
<dbReference type="Pfam" id="PF02687">
    <property type="entry name" value="FtsX"/>
    <property type="match status" value="1"/>
</dbReference>
<feature type="transmembrane region" description="Helical" evidence="6">
    <location>
        <begin position="331"/>
        <end position="352"/>
    </location>
</feature>
<keyword evidence="4 6" id="KW-1133">Transmembrane helix</keyword>
<feature type="transmembrane region" description="Helical" evidence="6">
    <location>
        <begin position="206"/>
        <end position="227"/>
    </location>
</feature>
<feature type="transmembrane region" description="Helical" evidence="6">
    <location>
        <begin position="161"/>
        <end position="186"/>
    </location>
</feature>
<feature type="transmembrane region" description="Helical" evidence="6">
    <location>
        <begin position="294"/>
        <end position="311"/>
    </location>
</feature>
<dbReference type="Proteomes" id="UP001596413">
    <property type="component" value="Unassembled WGS sequence"/>
</dbReference>
<protein>
    <submittedName>
        <fullName evidence="8">FtsX-like permease family protein</fullName>
    </submittedName>
</protein>
<gene>
    <name evidence="8" type="ORF">ACFQLX_12485</name>
</gene>
<feature type="transmembrane region" description="Helical" evidence="6">
    <location>
        <begin position="122"/>
        <end position="141"/>
    </location>
</feature>
<evidence type="ECO:0000313" key="9">
    <source>
        <dbReference type="Proteomes" id="UP001596413"/>
    </source>
</evidence>
<feature type="transmembrane region" description="Helical" evidence="6">
    <location>
        <begin position="68"/>
        <end position="87"/>
    </location>
</feature>
<evidence type="ECO:0000256" key="4">
    <source>
        <dbReference type="ARBA" id="ARBA00022989"/>
    </source>
</evidence>
<evidence type="ECO:0000256" key="1">
    <source>
        <dbReference type="ARBA" id="ARBA00004651"/>
    </source>
</evidence>
<evidence type="ECO:0000259" key="7">
    <source>
        <dbReference type="Pfam" id="PF02687"/>
    </source>
</evidence>
<dbReference type="InterPro" id="IPR003838">
    <property type="entry name" value="ABC3_permease_C"/>
</dbReference>
<evidence type="ECO:0000256" key="2">
    <source>
        <dbReference type="ARBA" id="ARBA00022475"/>
    </source>
</evidence>
<dbReference type="EMBL" id="JBHSZO010000016">
    <property type="protein sequence ID" value="MFC7218976.1"/>
    <property type="molecule type" value="Genomic_DNA"/>
</dbReference>
<evidence type="ECO:0000256" key="5">
    <source>
        <dbReference type="ARBA" id="ARBA00023136"/>
    </source>
</evidence>
<keyword evidence="3 6" id="KW-0812">Transmembrane</keyword>
<feature type="transmembrane region" description="Helical" evidence="6">
    <location>
        <begin position="385"/>
        <end position="408"/>
    </location>
</feature>
<keyword evidence="9" id="KW-1185">Reference proteome</keyword>